<reference evidence="2" key="1">
    <citation type="submission" date="2024-06" db="UniProtKB">
        <authorList>
            <consortium name="Ensembl"/>
        </authorList>
    </citation>
    <scope>IDENTIFICATION</scope>
</reference>
<name>M3YE60_MUSPF</name>
<dbReference type="HOGENOM" id="CLU_2132725_0_0_1"/>
<dbReference type="InParanoid" id="M3YE60"/>
<protein>
    <submittedName>
        <fullName evidence="2">Uncharacterized protein</fullName>
    </submittedName>
</protein>
<accession>M3YE60</accession>
<evidence type="ECO:0000256" key="1">
    <source>
        <dbReference type="SAM" id="MobiDB-lite"/>
    </source>
</evidence>
<feature type="region of interest" description="Disordered" evidence="1">
    <location>
        <begin position="20"/>
        <end position="113"/>
    </location>
</feature>
<proteinExistence type="predicted"/>
<feature type="compositionally biased region" description="Basic and acidic residues" evidence="1">
    <location>
        <begin position="78"/>
        <end position="97"/>
    </location>
</feature>
<organism evidence="2">
    <name type="scientific">Mustela putorius furo</name>
    <name type="common">European domestic ferret</name>
    <name type="synonym">Mustela furo</name>
    <dbReference type="NCBI Taxonomy" id="9669"/>
    <lineage>
        <taxon>Eukaryota</taxon>
        <taxon>Metazoa</taxon>
        <taxon>Chordata</taxon>
        <taxon>Craniata</taxon>
        <taxon>Vertebrata</taxon>
        <taxon>Euteleostomi</taxon>
        <taxon>Mammalia</taxon>
        <taxon>Eutheria</taxon>
        <taxon>Laurasiatheria</taxon>
        <taxon>Carnivora</taxon>
        <taxon>Caniformia</taxon>
        <taxon>Musteloidea</taxon>
        <taxon>Mustelidae</taxon>
        <taxon>Mustelinae</taxon>
        <taxon>Mustela</taxon>
    </lineage>
</organism>
<feature type="compositionally biased region" description="Basic residues" evidence="1">
    <location>
        <begin position="43"/>
        <end position="52"/>
    </location>
</feature>
<dbReference type="Ensembl" id="ENSMPUT00000009773.1">
    <property type="protein sequence ID" value="ENSMPUP00000009617.1"/>
    <property type="gene ID" value="ENSMPUG00000009693.1"/>
</dbReference>
<dbReference type="EMBL" id="AEYP01034100">
    <property type="status" value="NOT_ANNOTATED_CDS"/>
    <property type="molecule type" value="Genomic_DNA"/>
</dbReference>
<dbReference type="AlphaFoldDB" id="M3YE60"/>
<evidence type="ECO:0000313" key="2">
    <source>
        <dbReference type="Ensembl" id="ENSMPUP00000009617.1"/>
    </source>
</evidence>
<sequence>MCPLQRVGAVGAAYLTEASSNRSHQCLHPESDKCNPSLIGPRRGPRGPKRRRESSGGAITAAGEQPGAGKSRRSVAGRCREGPVGRGEGNQHPDHGILRGTLRSQQHPMLWSV</sequence>